<proteinExistence type="predicted"/>
<dbReference type="OrthoDB" id="10356784at2759"/>
<reference evidence="3" key="1">
    <citation type="journal article" date="2020" name="Fungal Divers.">
        <title>Resolving the Mortierellaceae phylogeny through synthesis of multi-gene phylogenetics and phylogenomics.</title>
        <authorList>
            <person name="Vandepol N."/>
            <person name="Liber J."/>
            <person name="Desiro A."/>
            <person name="Na H."/>
            <person name="Kennedy M."/>
            <person name="Barry K."/>
            <person name="Grigoriev I.V."/>
            <person name="Miller A.N."/>
            <person name="O'Donnell K."/>
            <person name="Stajich J.E."/>
            <person name="Bonito G."/>
        </authorList>
    </citation>
    <scope>NUCLEOTIDE SEQUENCE</scope>
    <source>
        <strain evidence="3">NRRL 6426</strain>
    </source>
</reference>
<name>A0A9P5RPE2_9FUNG</name>
<keyword evidence="2" id="KW-0472">Membrane</keyword>
<evidence type="ECO:0000256" key="2">
    <source>
        <dbReference type="SAM" id="Phobius"/>
    </source>
</evidence>
<evidence type="ECO:0000313" key="3">
    <source>
        <dbReference type="EMBL" id="KAF9140250.1"/>
    </source>
</evidence>
<comment type="caution">
    <text evidence="3">The sequence shown here is derived from an EMBL/GenBank/DDBJ whole genome shotgun (WGS) entry which is preliminary data.</text>
</comment>
<feature type="transmembrane region" description="Helical" evidence="2">
    <location>
        <begin position="54"/>
        <end position="87"/>
    </location>
</feature>
<gene>
    <name evidence="3" type="ORF">BG015_001743</name>
</gene>
<keyword evidence="2" id="KW-1133">Transmembrane helix</keyword>
<sequence length="235" mass="25274">MAAQDPYATTTALVLYSPSPSSLFALIRQRAREAAVELRKIAPDISPERAATFIFYSLLALAGTAAVVLGVFGGGAALVGALSSVSYTEMAVWVATNVLGRPALQSLVLKIICDSVGLFVGEAVASFAVGGMAIKGLMVENNKLINDKNAEMKTLEDAAKVEKKTLEDAVKAKADEIEVLEKDKKAKEVENESLKKDNKDMEDRIDYLQLKLTSLDDWVANVSARLNVPPPDIIY</sequence>
<dbReference type="EMBL" id="JAAAUQ010001321">
    <property type="protein sequence ID" value="KAF9140250.1"/>
    <property type="molecule type" value="Genomic_DNA"/>
</dbReference>
<organism evidence="3 4">
    <name type="scientific">Linnemannia schmuckeri</name>
    <dbReference type="NCBI Taxonomy" id="64567"/>
    <lineage>
        <taxon>Eukaryota</taxon>
        <taxon>Fungi</taxon>
        <taxon>Fungi incertae sedis</taxon>
        <taxon>Mucoromycota</taxon>
        <taxon>Mortierellomycotina</taxon>
        <taxon>Mortierellomycetes</taxon>
        <taxon>Mortierellales</taxon>
        <taxon>Mortierellaceae</taxon>
        <taxon>Linnemannia</taxon>
    </lineage>
</organism>
<protein>
    <submittedName>
        <fullName evidence="3">Uncharacterized protein</fullName>
    </submittedName>
</protein>
<evidence type="ECO:0000256" key="1">
    <source>
        <dbReference type="SAM" id="Coils"/>
    </source>
</evidence>
<evidence type="ECO:0000313" key="4">
    <source>
        <dbReference type="Proteomes" id="UP000748756"/>
    </source>
</evidence>
<keyword evidence="1" id="KW-0175">Coiled coil</keyword>
<feature type="transmembrane region" description="Helical" evidence="2">
    <location>
        <begin position="107"/>
        <end position="134"/>
    </location>
</feature>
<keyword evidence="4" id="KW-1185">Reference proteome</keyword>
<accession>A0A9P5RPE2</accession>
<keyword evidence="2" id="KW-0812">Transmembrane</keyword>
<dbReference type="AlphaFoldDB" id="A0A9P5RPE2"/>
<dbReference type="Proteomes" id="UP000748756">
    <property type="component" value="Unassembled WGS sequence"/>
</dbReference>
<feature type="coiled-coil region" evidence="1">
    <location>
        <begin position="145"/>
        <end position="211"/>
    </location>
</feature>